<protein>
    <submittedName>
        <fullName evidence="2">Uncharacterized protein</fullName>
    </submittedName>
</protein>
<sequence length="106" mass="12728">FSVRMAGNNGDDQREHHYVQREPWMFLSGEKRVEDLLAEQIMGENGDATMSLLSKYAFQEMSFSRFEHQLRRDAEKAHQEKVARLREERERLNREQEEAKKKDEEK</sequence>
<dbReference type="EMBL" id="BTSY01000007">
    <property type="protein sequence ID" value="GMT35117.1"/>
    <property type="molecule type" value="Genomic_DNA"/>
</dbReference>
<proteinExistence type="predicted"/>
<comment type="caution">
    <text evidence="2">The sequence shown here is derived from an EMBL/GenBank/DDBJ whole genome shotgun (WGS) entry which is preliminary data.</text>
</comment>
<reference evidence="2" key="1">
    <citation type="submission" date="2023-10" db="EMBL/GenBank/DDBJ databases">
        <title>Genome assembly of Pristionchus species.</title>
        <authorList>
            <person name="Yoshida K."/>
            <person name="Sommer R.J."/>
        </authorList>
    </citation>
    <scope>NUCLEOTIDE SEQUENCE</scope>
    <source>
        <strain evidence="2">RS5133</strain>
    </source>
</reference>
<evidence type="ECO:0000313" key="2">
    <source>
        <dbReference type="EMBL" id="GMT35117.1"/>
    </source>
</evidence>
<feature type="region of interest" description="Disordered" evidence="1">
    <location>
        <begin position="74"/>
        <end position="106"/>
    </location>
</feature>
<gene>
    <name evidence="2" type="ORF">PFISCL1PPCAC_26414</name>
</gene>
<name>A0AAV5WVL0_9BILA</name>
<keyword evidence="3" id="KW-1185">Reference proteome</keyword>
<accession>A0AAV5WVL0</accession>
<organism evidence="2 3">
    <name type="scientific">Pristionchus fissidentatus</name>
    <dbReference type="NCBI Taxonomy" id="1538716"/>
    <lineage>
        <taxon>Eukaryota</taxon>
        <taxon>Metazoa</taxon>
        <taxon>Ecdysozoa</taxon>
        <taxon>Nematoda</taxon>
        <taxon>Chromadorea</taxon>
        <taxon>Rhabditida</taxon>
        <taxon>Rhabditina</taxon>
        <taxon>Diplogasteromorpha</taxon>
        <taxon>Diplogasteroidea</taxon>
        <taxon>Neodiplogasteridae</taxon>
        <taxon>Pristionchus</taxon>
    </lineage>
</organism>
<dbReference type="AlphaFoldDB" id="A0AAV5WVL0"/>
<evidence type="ECO:0000313" key="3">
    <source>
        <dbReference type="Proteomes" id="UP001432322"/>
    </source>
</evidence>
<feature type="non-terminal residue" evidence="2">
    <location>
        <position position="1"/>
    </location>
</feature>
<evidence type="ECO:0000256" key="1">
    <source>
        <dbReference type="SAM" id="MobiDB-lite"/>
    </source>
</evidence>
<dbReference type="Proteomes" id="UP001432322">
    <property type="component" value="Unassembled WGS sequence"/>
</dbReference>